<protein>
    <recommendedName>
        <fullName evidence="10">Hexosyltransferase</fullName>
        <ecNumber evidence="10">2.4.1.-</ecNumber>
    </recommendedName>
</protein>
<evidence type="ECO:0000256" key="4">
    <source>
        <dbReference type="ARBA" id="ARBA00022679"/>
    </source>
</evidence>
<sequence>MKRLIAEQEQYNDLIVTDMEESYENLVLKVYSVMVFFQQYCISATFLMKVDDDVLIHLDRMFSRWIETDDDENSIFCISFLAVYIPLVPYCMNEHILLGSV</sequence>
<dbReference type="PANTHER" id="PTHR11214">
    <property type="entry name" value="BETA-1,3-N-ACETYLGLUCOSAMINYLTRANSFERASE"/>
    <property type="match status" value="1"/>
</dbReference>
<evidence type="ECO:0000256" key="1">
    <source>
        <dbReference type="ARBA" id="ARBA00004323"/>
    </source>
</evidence>
<evidence type="ECO:0000313" key="12">
    <source>
        <dbReference type="Proteomes" id="UP000054047"/>
    </source>
</evidence>
<evidence type="ECO:0000256" key="10">
    <source>
        <dbReference type="RuleBase" id="RU363063"/>
    </source>
</evidence>
<dbReference type="GO" id="GO:0006493">
    <property type="term" value="P:protein O-linked glycosylation"/>
    <property type="evidence" value="ECO:0007669"/>
    <property type="project" value="TreeGrafter"/>
</dbReference>
<evidence type="ECO:0000256" key="5">
    <source>
        <dbReference type="ARBA" id="ARBA00022692"/>
    </source>
</evidence>
<dbReference type="GO" id="GO:0016758">
    <property type="term" value="F:hexosyltransferase activity"/>
    <property type="evidence" value="ECO:0007669"/>
    <property type="project" value="InterPro"/>
</dbReference>
<gene>
    <name evidence="11" type="ORF">ANCDUO_07644</name>
</gene>
<comment type="subcellular location">
    <subcellularLocation>
        <location evidence="1 10">Golgi apparatus membrane</location>
        <topology evidence="1 10">Single-pass type II membrane protein</topology>
    </subcellularLocation>
</comment>
<keyword evidence="4" id="KW-0808">Transferase</keyword>
<dbReference type="PANTHER" id="PTHR11214:SF314">
    <property type="entry name" value="HEXOSYLTRANSFERASE"/>
    <property type="match status" value="1"/>
</dbReference>
<keyword evidence="12" id="KW-1185">Reference proteome</keyword>
<dbReference type="GO" id="GO:0000139">
    <property type="term" value="C:Golgi membrane"/>
    <property type="evidence" value="ECO:0007669"/>
    <property type="project" value="UniProtKB-SubCell"/>
</dbReference>
<proteinExistence type="inferred from homology"/>
<accession>A0A0C2GLG8</accession>
<evidence type="ECO:0000256" key="7">
    <source>
        <dbReference type="ARBA" id="ARBA00022989"/>
    </source>
</evidence>
<organism evidence="11 12">
    <name type="scientific">Ancylostoma duodenale</name>
    <dbReference type="NCBI Taxonomy" id="51022"/>
    <lineage>
        <taxon>Eukaryota</taxon>
        <taxon>Metazoa</taxon>
        <taxon>Ecdysozoa</taxon>
        <taxon>Nematoda</taxon>
        <taxon>Chromadorea</taxon>
        <taxon>Rhabditida</taxon>
        <taxon>Rhabditina</taxon>
        <taxon>Rhabditomorpha</taxon>
        <taxon>Strongyloidea</taxon>
        <taxon>Ancylostomatidae</taxon>
        <taxon>Ancylostomatinae</taxon>
        <taxon>Ancylostoma</taxon>
    </lineage>
</organism>
<dbReference type="AlphaFoldDB" id="A0A0C2GLG8"/>
<comment type="similarity">
    <text evidence="2 10">Belongs to the glycosyltransferase 31 family.</text>
</comment>
<name>A0A0C2GLG8_9BILA</name>
<evidence type="ECO:0000256" key="3">
    <source>
        <dbReference type="ARBA" id="ARBA00022676"/>
    </source>
</evidence>
<evidence type="ECO:0000256" key="8">
    <source>
        <dbReference type="ARBA" id="ARBA00023034"/>
    </source>
</evidence>
<dbReference type="InterPro" id="IPR002659">
    <property type="entry name" value="Glyco_trans_31"/>
</dbReference>
<keyword evidence="9" id="KW-0472">Membrane</keyword>
<reference evidence="11 12" key="1">
    <citation type="submission" date="2013-12" db="EMBL/GenBank/DDBJ databases">
        <title>Draft genome of the parsitic nematode Ancylostoma duodenale.</title>
        <authorList>
            <person name="Mitreva M."/>
        </authorList>
    </citation>
    <scope>NUCLEOTIDE SEQUENCE [LARGE SCALE GENOMIC DNA]</scope>
    <source>
        <strain evidence="11 12">Zhejiang</strain>
    </source>
</reference>
<keyword evidence="7" id="KW-1133">Transmembrane helix</keyword>
<dbReference type="OrthoDB" id="6355886at2759"/>
<keyword evidence="5" id="KW-0812">Transmembrane</keyword>
<keyword evidence="3 10" id="KW-0328">Glycosyltransferase</keyword>
<keyword evidence="6" id="KW-0735">Signal-anchor</keyword>
<evidence type="ECO:0000256" key="9">
    <source>
        <dbReference type="ARBA" id="ARBA00023136"/>
    </source>
</evidence>
<dbReference type="Proteomes" id="UP000054047">
    <property type="component" value="Unassembled WGS sequence"/>
</dbReference>
<evidence type="ECO:0000256" key="6">
    <source>
        <dbReference type="ARBA" id="ARBA00022968"/>
    </source>
</evidence>
<dbReference type="EMBL" id="KN729608">
    <property type="protein sequence ID" value="KIH62075.1"/>
    <property type="molecule type" value="Genomic_DNA"/>
</dbReference>
<evidence type="ECO:0000313" key="11">
    <source>
        <dbReference type="EMBL" id="KIH62075.1"/>
    </source>
</evidence>
<dbReference type="Pfam" id="PF01762">
    <property type="entry name" value="Galactosyl_T"/>
    <property type="match status" value="1"/>
</dbReference>
<dbReference type="EC" id="2.4.1.-" evidence="10"/>
<evidence type="ECO:0000256" key="2">
    <source>
        <dbReference type="ARBA" id="ARBA00008661"/>
    </source>
</evidence>
<keyword evidence="8 10" id="KW-0333">Golgi apparatus</keyword>